<accession>A0A382DU61</accession>
<dbReference type="EMBL" id="UINC01040988">
    <property type="protein sequence ID" value="SVB41632.1"/>
    <property type="molecule type" value="Genomic_DNA"/>
</dbReference>
<dbReference type="Gene3D" id="3.10.450.190">
    <property type="match status" value="1"/>
</dbReference>
<dbReference type="Gene3D" id="2.40.50.260">
    <property type="entry name" value="Nucleic acid-binding protein domain"/>
    <property type="match status" value="1"/>
</dbReference>
<evidence type="ECO:0000313" key="2">
    <source>
        <dbReference type="EMBL" id="SVB41632.1"/>
    </source>
</evidence>
<organism evidence="2">
    <name type="scientific">marine metagenome</name>
    <dbReference type="NCBI Taxonomy" id="408172"/>
    <lineage>
        <taxon>unclassified sequences</taxon>
        <taxon>metagenomes</taxon>
        <taxon>ecological metagenomes</taxon>
    </lineage>
</organism>
<dbReference type="SUPFAM" id="SSF69349">
    <property type="entry name" value="Phage fibre proteins"/>
    <property type="match status" value="1"/>
</dbReference>
<sequence length="283" mass="30861">GYFRDGASCQEPCIIGSMPGNPIAKGDSSKGFADPNDIYPKHIGESDVNRLAVNSTNTPHDSLTLRKELRTTGVPTADFNKTKNATYEDIPASDGDTWDENEITYNAVYPHNKVYESEQGHIFEIDDSVGTERIYQAHRKGTSYEIDPDGNITYINKKDIYSITTGDSRYSIGGVSDITIDGRHKIFINKKGEADNNYDIQIGPNANVNIQVDKGNINLVTVEGNINVNSGGDYNLKVKGNYSSVIEGYKSEIIEGTKTSSTTGAVKHYGSIIDLNPGSQPGH</sequence>
<dbReference type="Pfam" id="PF06714">
    <property type="entry name" value="Gp5_OB"/>
    <property type="match status" value="1"/>
</dbReference>
<gene>
    <name evidence="2" type="ORF">METZ01_LOCUS194486</name>
</gene>
<proteinExistence type="predicted"/>
<dbReference type="AlphaFoldDB" id="A0A382DU61"/>
<name>A0A382DU61_9ZZZZ</name>
<protein>
    <recommendedName>
        <fullName evidence="1">Protein Gp5 N-terminal OB-fold domain-containing protein</fullName>
    </recommendedName>
</protein>
<dbReference type="InterPro" id="IPR009590">
    <property type="entry name" value="Gp5_OB_N"/>
</dbReference>
<feature type="non-terminal residue" evidence="2">
    <location>
        <position position="1"/>
    </location>
</feature>
<feature type="domain" description="Protein Gp5 N-terminal OB-fold" evidence="1">
    <location>
        <begin position="1"/>
        <end position="58"/>
    </location>
</feature>
<reference evidence="2" key="1">
    <citation type="submission" date="2018-05" db="EMBL/GenBank/DDBJ databases">
        <authorList>
            <person name="Lanie J.A."/>
            <person name="Ng W.-L."/>
            <person name="Kazmierczak K.M."/>
            <person name="Andrzejewski T.M."/>
            <person name="Davidsen T.M."/>
            <person name="Wayne K.J."/>
            <person name="Tettelin H."/>
            <person name="Glass J.I."/>
            <person name="Rusch D."/>
            <person name="Podicherti R."/>
            <person name="Tsui H.-C.T."/>
            <person name="Winkler M.E."/>
        </authorList>
    </citation>
    <scope>NUCLEOTIDE SEQUENCE</scope>
</reference>
<dbReference type="SUPFAM" id="SSF69255">
    <property type="entry name" value="gp5 N-terminal domain-like"/>
    <property type="match status" value="1"/>
</dbReference>
<evidence type="ECO:0000259" key="1">
    <source>
        <dbReference type="Pfam" id="PF06714"/>
    </source>
</evidence>